<dbReference type="InterPro" id="IPR003661">
    <property type="entry name" value="HisK_dim/P_dom"/>
</dbReference>
<keyword evidence="5" id="KW-0997">Cell inner membrane</keyword>
<keyword evidence="16" id="KW-0732">Signal</keyword>
<keyword evidence="8 15" id="KW-0812">Transmembrane</keyword>
<evidence type="ECO:0000256" key="7">
    <source>
        <dbReference type="ARBA" id="ARBA00022679"/>
    </source>
</evidence>
<sequence>MAGQLIGLLLLGLLAAGQAAQYLSGTEAGRMHGIASEQMLQRYASAYRSLLVCSAGCDAERLVAALQARDARFELLERLPPLPQSSEDAVLLAALRQKIGGPADLPLLLRVRTEDAQLSPLREETLLFTRAMTLKIAARLPDGRWLAAQQWPVVRDLWHSLGYSLLASGLSVLVVVVLFVRRLLRPLRALARASEQISRGERAETLPVRGPREFRELAMAFNLMQERLTRFVADRTRMLAALSHDFRTPITSLRLRVEMVEDAGLRRAMTRTLEEMRQMVEATLLFARDESFASARETIDLAVLLDCVQQEHGALGHEVSWRGESSLPYRCNPLGLKRVLGNLVDNAVRYGQRARIALLREADGVHIHVDDDGPGLAEEWLEKVFEPFVRPDAGQDRASGGVGLGLAITRAGVVAHGGRLRLENRADGGLRAHIVLPL</sequence>
<dbReference type="SMART" id="SM00388">
    <property type="entry name" value="HisKA"/>
    <property type="match status" value="1"/>
</dbReference>
<name>A0A272EV37_9RHOO</name>
<dbReference type="PRINTS" id="PR00344">
    <property type="entry name" value="BCTRLSENSOR"/>
</dbReference>
<keyword evidence="13" id="KW-0902">Two-component regulatory system</keyword>
<keyword evidence="7" id="KW-0808">Transferase</keyword>
<dbReference type="EC" id="2.7.13.3" evidence="3"/>
<dbReference type="InterPro" id="IPR005467">
    <property type="entry name" value="His_kinase_dom"/>
</dbReference>
<feature type="chain" id="PRO_5012809144" description="histidine kinase" evidence="16">
    <location>
        <begin position="20"/>
        <end position="438"/>
    </location>
</feature>
<reference evidence="19 22" key="1">
    <citation type="submission" date="2016-08" db="EMBL/GenBank/DDBJ databases">
        <title>Candidatus Dactylopiibacterium carminicum genome sequence.</title>
        <authorList>
            <person name="Ramirez-Puebla S.T."/>
            <person name="Ormeno-Orrillo E."/>
            <person name="Vera-Ponce De Leon A."/>
            <person name="Luis L."/>
            <person name="Sanchez-Flores A."/>
            <person name="Monica R."/>
            <person name="Martinez-Romero E."/>
        </authorList>
    </citation>
    <scope>NUCLEOTIDE SEQUENCE [LARGE SCALE GENOMIC DNA]</scope>
    <source>
        <strain evidence="19">END1</strain>
    </source>
</reference>
<evidence type="ECO:0000256" key="13">
    <source>
        <dbReference type="ARBA" id="ARBA00023012"/>
    </source>
</evidence>
<keyword evidence="6" id="KW-0597">Phosphoprotein</keyword>
<dbReference type="Gene3D" id="1.10.287.130">
    <property type="match status" value="1"/>
</dbReference>
<evidence type="ECO:0000259" key="17">
    <source>
        <dbReference type="PROSITE" id="PS50109"/>
    </source>
</evidence>
<keyword evidence="10 20" id="KW-0418">Kinase</keyword>
<evidence type="ECO:0000256" key="3">
    <source>
        <dbReference type="ARBA" id="ARBA00012438"/>
    </source>
</evidence>
<evidence type="ECO:0000256" key="10">
    <source>
        <dbReference type="ARBA" id="ARBA00022777"/>
    </source>
</evidence>
<dbReference type="GO" id="GO:0005524">
    <property type="term" value="F:ATP binding"/>
    <property type="evidence" value="ECO:0007669"/>
    <property type="project" value="UniProtKB-KW"/>
</dbReference>
<evidence type="ECO:0000256" key="8">
    <source>
        <dbReference type="ARBA" id="ARBA00022692"/>
    </source>
</evidence>
<dbReference type="Gene3D" id="3.30.565.10">
    <property type="entry name" value="Histidine kinase-like ATPase, C-terminal domain"/>
    <property type="match status" value="1"/>
</dbReference>
<feature type="transmembrane region" description="Helical" evidence="15">
    <location>
        <begin position="161"/>
        <end position="180"/>
    </location>
</feature>
<feature type="domain" description="Histidine kinase" evidence="17">
    <location>
        <begin position="241"/>
        <end position="438"/>
    </location>
</feature>
<evidence type="ECO:0000313" key="22">
    <source>
        <dbReference type="Proteomes" id="UP000623509"/>
    </source>
</evidence>
<evidence type="ECO:0000256" key="1">
    <source>
        <dbReference type="ARBA" id="ARBA00000085"/>
    </source>
</evidence>
<dbReference type="PANTHER" id="PTHR44936">
    <property type="entry name" value="SENSOR PROTEIN CREC"/>
    <property type="match status" value="1"/>
</dbReference>
<keyword evidence="9" id="KW-0547">Nucleotide-binding</keyword>
<comment type="catalytic activity">
    <reaction evidence="1">
        <text>ATP + protein L-histidine = ADP + protein N-phospho-L-histidine.</text>
        <dbReference type="EC" id="2.7.13.3"/>
    </reaction>
</comment>
<dbReference type="PROSITE" id="PS50109">
    <property type="entry name" value="HIS_KIN"/>
    <property type="match status" value="1"/>
</dbReference>
<feature type="domain" description="HAMP" evidence="18">
    <location>
        <begin position="181"/>
        <end position="233"/>
    </location>
</feature>
<feature type="signal peptide" evidence="16">
    <location>
        <begin position="1"/>
        <end position="19"/>
    </location>
</feature>
<dbReference type="Pfam" id="PF00672">
    <property type="entry name" value="HAMP"/>
    <property type="match status" value="1"/>
</dbReference>
<evidence type="ECO:0000256" key="16">
    <source>
        <dbReference type="SAM" id="SignalP"/>
    </source>
</evidence>
<dbReference type="Pfam" id="PF00512">
    <property type="entry name" value="HisKA"/>
    <property type="match status" value="1"/>
</dbReference>
<dbReference type="EMBL" id="NMRN01000011">
    <property type="protein sequence ID" value="PAS93978.1"/>
    <property type="molecule type" value="Genomic_DNA"/>
</dbReference>
<keyword evidence="12 15" id="KW-1133">Transmembrane helix</keyword>
<dbReference type="SUPFAM" id="SSF47384">
    <property type="entry name" value="Homodimeric domain of signal transducing histidine kinase"/>
    <property type="match status" value="1"/>
</dbReference>
<dbReference type="InterPro" id="IPR003594">
    <property type="entry name" value="HATPase_dom"/>
</dbReference>
<dbReference type="EMBL" id="MDUX01000013">
    <property type="protein sequence ID" value="KAF7599867.1"/>
    <property type="molecule type" value="Genomic_DNA"/>
</dbReference>
<protein>
    <recommendedName>
        <fullName evidence="3">histidine kinase</fullName>
        <ecNumber evidence="3">2.7.13.3</ecNumber>
    </recommendedName>
</protein>
<evidence type="ECO:0000256" key="12">
    <source>
        <dbReference type="ARBA" id="ARBA00022989"/>
    </source>
</evidence>
<dbReference type="InterPro" id="IPR050980">
    <property type="entry name" value="2C_sensor_his_kinase"/>
</dbReference>
<dbReference type="GO" id="GO:0000155">
    <property type="term" value="F:phosphorelay sensor kinase activity"/>
    <property type="evidence" value="ECO:0007669"/>
    <property type="project" value="InterPro"/>
</dbReference>
<keyword evidence="11" id="KW-0067">ATP-binding</keyword>
<proteinExistence type="predicted"/>
<dbReference type="OrthoDB" id="9804645at2"/>
<accession>A0A272EV37</accession>
<keyword evidence="22" id="KW-1185">Reference proteome</keyword>
<evidence type="ECO:0000256" key="11">
    <source>
        <dbReference type="ARBA" id="ARBA00022840"/>
    </source>
</evidence>
<evidence type="ECO:0000259" key="18">
    <source>
        <dbReference type="PROSITE" id="PS50885"/>
    </source>
</evidence>
<dbReference type="Pfam" id="PF02518">
    <property type="entry name" value="HATPase_c"/>
    <property type="match status" value="1"/>
</dbReference>
<evidence type="ECO:0000313" key="20">
    <source>
        <dbReference type="EMBL" id="PAS93978.1"/>
    </source>
</evidence>
<dbReference type="InterPro" id="IPR004358">
    <property type="entry name" value="Sig_transdc_His_kin-like_C"/>
</dbReference>
<evidence type="ECO:0000256" key="4">
    <source>
        <dbReference type="ARBA" id="ARBA00022475"/>
    </source>
</evidence>
<evidence type="ECO:0000256" key="2">
    <source>
        <dbReference type="ARBA" id="ARBA00004429"/>
    </source>
</evidence>
<dbReference type="PROSITE" id="PS50885">
    <property type="entry name" value="HAMP"/>
    <property type="match status" value="1"/>
</dbReference>
<comment type="caution">
    <text evidence="20">The sequence shown here is derived from an EMBL/GenBank/DDBJ whole genome shotgun (WGS) entry which is preliminary data.</text>
</comment>
<gene>
    <name evidence="19" type="ORF">BGI27_05890</name>
    <name evidence="20" type="ORF">CGU29_05895</name>
</gene>
<dbReference type="CDD" id="cd06225">
    <property type="entry name" value="HAMP"/>
    <property type="match status" value="1"/>
</dbReference>
<dbReference type="Gene3D" id="1.10.8.500">
    <property type="entry name" value="HAMP domain in histidine kinase"/>
    <property type="match status" value="1"/>
</dbReference>
<dbReference type="SUPFAM" id="SSF158472">
    <property type="entry name" value="HAMP domain-like"/>
    <property type="match status" value="1"/>
</dbReference>
<evidence type="ECO:0000256" key="5">
    <source>
        <dbReference type="ARBA" id="ARBA00022519"/>
    </source>
</evidence>
<dbReference type="SMART" id="SM00304">
    <property type="entry name" value="HAMP"/>
    <property type="match status" value="1"/>
</dbReference>
<evidence type="ECO:0000256" key="15">
    <source>
        <dbReference type="SAM" id="Phobius"/>
    </source>
</evidence>
<reference evidence="20 21" key="2">
    <citation type="submission" date="2017-07" db="EMBL/GenBank/DDBJ databases">
        <title>Candidatus Dactylopiibacterium carminicum, a nitrogen-fixing symbiont of the cochineal insect Dactylopius coccus and Dactylopius opuntiae (Hemiptera: Coccoidea: Dactylopiidae).</title>
        <authorList>
            <person name="Vera A."/>
        </authorList>
    </citation>
    <scope>NUCLEOTIDE SEQUENCE [LARGE SCALE GENOMIC DNA]</scope>
    <source>
        <strain evidence="20 21">NFDCM</strain>
    </source>
</reference>
<dbReference type="AlphaFoldDB" id="A0A272EV37"/>
<dbReference type="PANTHER" id="PTHR44936:SF5">
    <property type="entry name" value="SENSOR HISTIDINE KINASE ENVZ"/>
    <property type="match status" value="1"/>
</dbReference>
<dbReference type="InterPro" id="IPR036097">
    <property type="entry name" value="HisK_dim/P_sf"/>
</dbReference>
<evidence type="ECO:0000313" key="19">
    <source>
        <dbReference type="EMBL" id="KAF7599867.1"/>
    </source>
</evidence>
<evidence type="ECO:0000256" key="14">
    <source>
        <dbReference type="ARBA" id="ARBA00023136"/>
    </source>
</evidence>
<keyword evidence="4" id="KW-1003">Cell membrane</keyword>
<dbReference type="SUPFAM" id="SSF55874">
    <property type="entry name" value="ATPase domain of HSP90 chaperone/DNA topoisomerase II/histidine kinase"/>
    <property type="match status" value="1"/>
</dbReference>
<dbReference type="GO" id="GO:0005886">
    <property type="term" value="C:plasma membrane"/>
    <property type="evidence" value="ECO:0007669"/>
    <property type="project" value="UniProtKB-SubCell"/>
</dbReference>
<organism evidence="20 21">
    <name type="scientific">Candidatus Dactylopiibacterium carminicum</name>
    <dbReference type="NCBI Taxonomy" id="857335"/>
    <lineage>
        <taxon>Bacteria</taxon>
        <taxon>Pseudomonadati</taxon>
        <taxon>Pseudomonadota</taxon>
        <taxon>Betaproteobacteria</taxon>
        <taxon>Rhodocyclales</taxon>
        <taxon>Rhodocyclaceae</taxon>
        <taxon>Candidatus Dactylopiibacterium</taxon>
    </lineage>
</organism>
<comment type="subcellular location">
    <subcellularLocation>
        <location evidence="2">Cell inner membrane</location>
        <topology evidence="2">Multi-pass membrane protein</topology>
    </subcellularLocation>
</comment>
<keyword evidence="14 15" id="KW-0472">Membrane</keyword>
<evidence type="ECO:0000313" key="21">
    <source>
        <dbReference type="Proteomes" id="UP000216107"/>
    </source>
</evidence>
<dbReference type="Proteomes" id="UP000216107">
    <property type="component" value="Unassembled WGS sequence"/>
</dbReference>
<dbReference type="InterPro" id="IPR003660">
    <property type="entry name" value="HAMP_dom"/>
</dbReference>
<evidence type="ECO:0000256" key="9">
    <source>
        <dbReference type="ARBA" id="ARBA00022741"/>
    </source>
</evidence>
<dbReference type="Proteomes" id="UP000623509">
    <property type="component" value="Unassembled WGS sequence"/>
</dbReference>
<dbReference type="InterPro" id="IPR036890">
    <property type="entry name" value="HATPase_C_sf"/>
</dbReference>
<dbReference type="CDD" id="cd00082">
    <property type="entry name" value="HisKA"/>
    <property type="match status" value="1"/>
</dbReference>
<dbReference type="SMART" id="SM00387">
    <property type="entry name" value="HATPase_c"/>
    <property type="match status" value="1"/>
</dbReference>
<evidence type="ECO:0000256" key="6">
    <source>
        <dbReference type="ARBA" id="ARBA00022553"/>
    </source>
</evidence>